<evidence type="ECO:0000256" key="1">
    <source>
        <dbReference type="SAM" id="MobiDB-lite"/>
    </source>
</evidence>
<feature type="region of interest" description="Disordered" evidence="1">
    <location>
        <begin position="17"/>
        <end position="42"/>
    </location>
</feature>
<dbReference type="EMBL" id="MLJW01003077">
    <property type="protein sequence ID" value="OIQ72915.1"/>
    <property type="molecule type" value="Genomic_DNA"/>
</dbReference>
<accession>A0A1J5Q630</accession>
<feature type="region of interest" description="Disordered" evidence="1">
    <location>
        <begin position="256"/>
        <end position="277"/>
    </location>
</feature>
<comment type="caution">
    <text evidence="2">The sequence shown here is derived from an EMBL/GenBank/DDBJ whole genome shotgun (WGS) entry which is preliminary data.</text>
</comment>
<dbReference type="AlphaFoldDB" id="A0A1J5Q630"/>
<proteinExistence type="predicted"/>
<name>A0A1J5Q630_9ZZZZ</name>
<sequence>MIGAVVACETRLRRRRATRNHDGTAGLGELHGRDADSSGRAGDQNGLAGLHLAAGEQGERIGRHRLPLLRGQQLLFEDLGGAEGFVMTAFKGLAGGGDDRGRQRCVVFQAVGQGVAIHHPFALLIQRQDRGAGGACKIAAHHDFDRQNGQALADHHVRVRVGEDVVGADIGGGIEPEACGLGQHLTLPRDAGKDAVEGRDSVRRDDDTASVRQVVIVAHLAIVGVGKLWDDGVIEDAHGLGPFRMGCDVYRARAGDMSTGVGRDPRAAGDGGAGRGP</sequence>
<reference evidence="2" key="1">
    <citation type="submission" date="2016-10" db="EMBL/GenBank/DDBJ databases">
        <title>Sequence of Gallionella enrichment culture.</title>
        <authorList>
            <person name="Poehlein A."/>
            <person name="Muehling M."/>
            <person name="Daniel R."/>
        </authorList>
    </citation>
    <scope>NUCLEOTIDE SEQUENCE</scope>
</reference>
<evidence type="ECO:0000313" key="2">
    <source>
        <dbReference type="EMBL" id="OIQ72915.1"/>
    </source>
</evidence>
<protein>
    <submittedName>
        <fullName evidence="2">Uncharacterized protein</fullName>
    </submittedName>
</protein>
<organism evidence="2">
    <name type="scientific">mine drainage metagenome</name>
    <dbReference type="NCBI Taxonomy" id="410659"/>
    <lineage>
        <taxon>unclassified sequences</taxon>
        <taxon>metagenomes</taxon>
        <taxon>ecological metagenomes</taxon>
    </lineage>
</organism>
<gene>
    <name evidence="2" type="ORF">GALL_454520</name>
</gene>